<reference evidence="10 11" key="1">
    <citation type="submission" date="2023-10" db="EMBL/GenBank/DDBJ databases">
        <title>Chromosome-scale genome assembly provides insights into flower coloration mechanisms of Canna indica.</title>
        <authorList>
            <person name="Li C."/>
        </authorList>
    </citation>
    <scope>NUCLEOTIDE SEQUENCE [LARGE SCALE GENOMIC DNA]</scope>
    <source>
        <tissue evidence="10">Flower</tissue>
    </source>
</reference>
<evidence type="ECO:0000256" key="2">
    <source>
        <dbReference type="ARBA" id="ARBA00009928"/>
    </source>
</evidence>
<keyword evidence="7" id="KW-1015">Disulfide bond</keyword>
<dbReference type="InterPro" id="IPR008922">
    <property type="entry name" value="Di-copper_centre_dom_sf"/>
</dbReference>
<evidence type="ECO:0000256" key="3">
    <source>
        <dbReference type="ARBA" id="ARBA00022723"/>
    </source>
</evidence>
<dbReference type="PANTHER" id="PTHR11474:SF128">
    <property type="entry name" value="AUREUSIDIN SYNTHASE-LIKE"/>
    <property type="match status" value="1"/>
</dbReference>
<dbReference type="Proteomes" id="UP001327560">
    <property type="component" value="Chromosome 3"/>
</dbReference>
<sequence>MSASTPLPPVFAPSTGKPPSNRGRPPDDLDHEEGEFLRDEADPDPNFWAPLDAVDSSLLQFNASGFPMDLPLKASSSGDGLCDASIPPDAPCNPPGYAITAGVFVGINSRSTSSTSPGVLNGQRRSVSSLTRVPCWDPNAAASNGSDAASPTQVKFNSGQSNQPSSIFSAGSIPSAIPSHPILQTIPSASTIINPSTALSSSASLPLALKSPPPPPPPSPSRSMEQLMGALKFTFAAPSAPSDLRPPCYKPKIPKAPISISSPIPLRVQKRARASDIGVDPGQTTISGTCERFGFREEIMEGKQWLLPLLLVLLLVAVSLDLISDHYLQSPLTEQARSEAQKQGTPLKANLSSCHPSFPDGDQIGSCCPPAWPVQQIVDFKFPDPSSPIRVRRAAHLVDEEYKAKYKRAVAIMKELPLDHPHNFWRQADLHCIYCTGAYDQVNSIAPFKIHHSWFFFPWHRALLYIHERILGKLIGDDNFALTYWSWDHPDGMHFPTMFTEGVLNNTQRDAINLPKVVDNNYRAEDRGLTDGEQILDNLALMYHQMVSGAKKPELFMGCKFRSGVEGECEGMGTVEESPHNSVHGWVGNRKNPVKQDMGAFHSAGLDPILYSHHPNIDRMWATWQKMRDNKLEFDDQEWLDTEFNFYDENLQLVRIRVRDVLDMSKLRYKYEDIGLPWLDARPKPSVPPEIARSTLKKRHDHGGVLLMPGETPEANRLQPADNWRLDKPITARVERPRINRTKKEKEEEEEVLFIYGIDTKKSSFVKFDVFINAVEETVLSPLSREFAGTFARIHDSWRYGMEGKKVKPHLKLGISELLEDLQAEGDDNIWVTLVPRGGTAVNTTVEGMRIEFMK</sequence>
<keyword evidence="6" id="KW-0186">Copper</keyword>
<dbReference type="InterPro" id="IPR022740">
    <property type="entry name" value="Polyphenol_oxidase_C"/>
</dbReference>
<dbReference type="EMBL" id="CP136892">
    <property type="protein sequence ID" value="WOL02941.1"/>
    <property type="molecule type" value="Genomic_DNA"/>
</dbReference>
<dbReference type="InterPro" id="IPR002227">
    <property type="entry name" value="Tyrosinase_Cu-bd"/>
</dbReference>
<gene>
    <name evidence="10" type="ORF">Cni_G11660</name>
</gene>
<feature type="region of interest" description="Disordered" evidence="8">
    <location>
        <begin position="139"/>
        <end position="171"/>
    </location>
</feature>
<evidence type="ECO:0000313" key="11">
    <source>
        <dbReference type="Proteomes" id="UP001327560"/>
    </source>
</evidence>
<name>A0AAQ3QB23_9LILI</name>
<evidence type="ECO:0000313" key="10">
    <source>
        <dbReference type="EMBL" id="WOL02941.1"/>
    </source>
</evidence>
<protein>
    <submittedName>
        <fullName evidence="10">Polyphenol oxidase I, chloroplastic-like</fullName>
    </submittedName>
</protein>
<dbReference type="AlphaFoldDB" id="A0AAQ3QB23"/>
<dbReference type="PANTHER" id="PTHR11474">
    <property type="entry name" value="TYROSINASE FAMILY MEMBER"/>
    <property type="match status" value="1"/>
</dbReference>
<comment type="cofactor">
    <cofactor evidence="1">
        <name>Cu(2+)</name>
        <dbReference type="ChEBI" id="CHEBI:29036"/>
    </cofactor>
</comment>
<dbReference type="Pfam" id="PF00264">
    <property type="entry name" value="Tyrosinase"/>
    <property type="match status" value="1"/>
</dbReference>
<feature type="region of interest" description="Disordered" evidence="8">
    <location>
        <begin position="1"/>
        <end position="46"/>
    </location>
</feature>
<evidence type="ECO:0000256" key="7">
    <source>
        <dbReference type="ARBA" id="ARBA00023157"/>
    </source>
</evidence>
<evidence type="ECO:0000256" key="8">
    <source>
        <dbReference type="SAM" id="MobiDB-lite"/>
    </source>
</evidence>
<accession>A0AAQ3QB23</accession>
<feature type="compositionally biased region" description="Polar residues" evidence="8">
    <location>
        <begin position="152"/>
        <end position="169"/>
    </location>
</feature>
<feature type="domain" description="Tyrosinase copper-binding" evidence="9">
    <location>
        <begin position="451"/>
        <end position="468"/>
    </location>
</feature>
<organism evidence="10 11">
    <name type="scientific">Canna indica</name>
    <name type="common">Indian-shot</name>
    <dbReference type="NCBI Taxonomy" id="4628"/>
    <lineage>
        <taxon>Eukaryota</taxon>
        <taxon>Viridiplantae</taxon>
        <taxon>Streptophyta</taxon>
        <taxon>Embryophyta</taxon>
        <taxon>Tracheophyta</taxon>
        <taxon>Spermatophyta</taxon>
        <taxon>Magnoliopsida</taxon>
        <taxon>Liliopsida</taxon>
        <taxon>Zingiberales</taxon>
        <taxon>Cannaceae</taxon>
        <taxon>Canna</taxon>
    </lineage>
</organism>
<dbReference type="Gene3D" id="1.10.1280.10">
    <property type="entry name" value="Di-copper center containing domain from catechol oxidase"/>
    <property type="match status" value="1"/>
</dbReference>
<feature type="compositionally biased region" description="Low complexity" evidence="8">
    <location>
        <begin position="139"/>
        <end position="151"/>
    </location>
</feature>
<dbReference type="Pfam" id="PF12143">
    <property type="entry name" value="PPO1_KFDV"/>
    <property type="match status" value="1"/>
</dbReference>
<dbReference type="SUPFAM" id="SSF48056">
    <property type="entry name" value="Di-copper centre-containing domain"/>
    <property type="match status" value="1"/>
</dbReference>
<keyword evidence="4" id="KW-0883">Thioether bond</keyword>
<proteinExistence type="inferred from homology"/>
<feature type="compositionally biased region" description="Pro residues" evidence="8">
    <location>
        <begin position="1"/>
        <end position="11"/>
    </location>
</feature>
<dbReference type="PRINTS" id="PR00092">
    <property type="entry name" value="TYROSINASE"/>
</dbReference>
<dbReference type="InterPro" id="IPR022739">
    <property type="entry name" value="Polyphenol_oxidase_cen"/>
</dbReference>
<dbReference type="PROSITE" id="PS00497">
    <property type="entry name" value="TYROSINASE_1"/>
    <property type="match status" value="1"/>
</dbReference>
<evidence type="ECO:0000256" key="5">
    <source>
        <dbReference type="ARBA" id="ARBA00023002"/>
    </source>
</evidence>
<comment type="similarity">
    <text evidence="2">Belongs to the tyrosinase family.</text>
</comment>
<evidence type="ECO:0000259" key="9">
    <source>
        <dbReference type="PROSITE" id="PS00497"/>
    </source>
</evidence>
<evidence type="ECO:0000256" key="4">
    <source>
        <dbReference type="ARBA" id="ARBA00022784"/>
    </source>
</evidence>
<dbReference type="GO" id="GO:0046872">
    <property type="term" value="F:metal ion binding"/>
    <property type="evidence" value="ECO:0007669"/>
    <property type="project" value="UniProtKB-KW"/>
</dbReference>
<keyword evidence="11" id="KW-1185">Reference proteome</keyword>
<dbReference type="InterPro" id="IPR050316">
    <property type="entry name" value="Tyrosinase/Hemocyanin"/>
</dbReference>
<evidence type="ECO:0000256" key="6">
    <source>
        <dbReference type="ARBA" id="ARBA00023008"/>
    </source>
</evidence>
<dbReference type="Pfam" id="PF12142">
    <property type="entry name" value="PPO1_DWL"/>
    <property type="match status" value="1"/>
</dbReference>
<keyword evidence="5" id="KW-0560">Oxidoreductase</keyword>
<keyword evidence="3" id="KW-0479">Metal-binding</keyword>
<feature type="compositionally biased region" description="Basic and acidic residues" evidence="8">
    <location>
        <begin position="24"/>
        <end position="40"/>
    </location>
</feature>
<dbReference type="GO" id="GO:0004097">
    <property type="term" value="F:catechol oxidase activity"/>
    <property type="evidence" value="ECO:0007669"/>
    <property type="project" value="InterPro"/>
</dbReference>
<evidence type="ECO:0000256" key="1">
    <source>
        <dbReference type="ARBA" id="ARBA00001973"/>
    </source>
</evidence>